<dbReference type="AlphaFoldDB" id="A0AAD7I2G3"/>
<evidence type="ECO:0000313" key="2">
    <source>
        <dbReference type="Proteomes" id="UP001215598"/>
    </source>
</evidence>
<dbReference type="Proteomes" id="UP001215598">
    <property type="component" value="Unassembled WGS sequence"/>
</dbReference>
<accession>A0AAD7I2G3</accession>
<gene>
    <name evidence="1" type="ORF">B0H16DRAFT_177121</name>
</gene>
<comment type="caution">
    <text evidence="1">The sequence shown here is derived from an EMBL/GenBank/DDBJ whole genome shotgun (WGS) entry which is preliminary data.</text>
</comment>
<keyword evidence="2" id="KW-1185">Reference proteome</keyword>
<organism evidence="1 2">
    <name type="scientific">Mycena metata</name>
    <dbReference type="NCBI Taxonomy" id="1033252"/>
    <lineage>
        <taxon>Eukaryota</taxon>
        <taxon>Fungi</taxon>
        <taxon>Dikarya</taxon>
        <taxon>Basidiomycota</taxon>
        <taxon>Agaricomycotina</taxon>
        <taxon>Agaricomycetes</taxon>
        <taxon>Agaricomycetidae</taxon>
        <taxon>Agaricales</taxon>
        <taxon>Marasmiineae</taxon>
        <taxon>Mycenaceae</taxon>
        <taxon>Mycena</taxon>
    </lineage>
</organism>
<name>A0AAD7I2G3_9AGAR</name>
<reference evidence="1" key="1">
    <citation type="submission" date="2023-03" db="EMBL/GenBank/DDBJ databases">
        <title>Massive genome expansion in bonnet fungi (Mycena s.s.) driven by repeated elements and novel gene families across ecological guilds.</title>
        <authorList>
            <consortium name="Lawrence Berkeley National Laboratory"/>
            <person name="Harder C.B."/>
            <person name="Miyauchi S."/>
            <person name="Viragh M."/>
            <person name="Kuo A."/>
            <person name="Thoen E."/>
            <person name="Andreopoulos B."/>
            <person name="Lu D."/>
            <person name="Skrede I."/>
            <person name="Drula E."/>
            <person name="Henrissat B."/>
            <person name="Morin E."/>
            <person name="Kohler A."/>
            <person name="Barry K."/>
            <person name="LaButti K."/>
            <person name="Morin E."/>
            <person name="Salamov A."/>
            <person name="Lipzen A."/>
            <person name="Mereny Z."/>
            <person name="Hegedus B."/>
            <person name="Baldrian P."/>
            <person name="Stursova M."/>
            <person name="Weitz H."/>
            <person name="Taylor A."/>
            <person name="Grigoriev I.V."/>
            <person name="Nagy L.G."/>
            <person name="Martin F."/>
            <person name="Kauserud H."/>
        </authorList>
    </citation>
    <scope>NUCLEOTIDE SEQUENCE</scope>
    <source>
        <strain evidence="1">CBHHK182m</strain>
    </source>
</reference>
<protein>
    <submittedName>
        <fullName evidence="1">Uncharacterized protein</fullName>
    </submittedName>
</protein>
<dbReference type="EMBL" id="JARKIB010000145">
    <property type="protein sequence ID" value="KAJ7732400.1"/>
    <property type="molecule type" value="Genomic_DNA"/>
</dbReference>
<proteinExistence type="predicted"/>
<sequence length="153" mass="17059">MTTPISRRLVAVRLWKLRSTFCIGIPLPGHTQHDFTGFLSCSLLVVTRNTCFSHPRNFELFCGAGGIQRRRANAVGPVLVDAIMAEISHPYPTLSQTPSAGLVGSFPHSCPISGAARYASSRSVRNRRGERMRLRWQLDSGTERHRHGHRGLR</sequence>
<evidence type="ECO:0000313" key="1">
    <source>
        <dbReference type="EMBL" id="KAJ7732400.1"/>
    </source>
</evidence>